<dbReference type="Proteomes" id="UP000230407">
    <property type="component" value="Unassembled WGS sequence"/>
</dbReference>
<proteinExistence type="predicted"/>
<organism evidence="1 2">
    <name type="scientific">Streptomyces carminius</name>
    <dbReference type="NCBI Taxonomy" id="2665496"/>
    <lineage>
        <taxon>Bacteria</taxon>
        <taxon>Bacillati</taxon>
        <taxon>Actinomycetota</taxon>
        <taxon>Actinomycetes</taxon>
        <taxon>Kitasatosporales</taxon>
        <taxon>Streptomycetaceae</taxon>
        <taxon>Streptomyces</taxon>
    </lineage>
</organism>
<reference evidence="1 2" key="1">
    <citation type="submission" date="2017-11" db="EMBL/GenBank/DDBJ databases">
        <title>Streptomyces carmine sp. nov., a novel actinomycete isolated from Sophora alopecuroides in Xinjiang, China.</title>
        <authorList>
            <person name="Wang Y."/>
            <person name="Luo X."/>
            <person name="Wan C."/>
            <person name="Zhang L."/>
        </authorList>
    </citation>
    <scope>NUCLEOTIDE SEQUENCE [LARGE SCALE GENOMIC DNA]</scope>
    <source>
        <strain evidence="1 2">TRM SA0054</strain>
    </source>
</reference>
<gene>
    <name evidence="1" type="ORF">CUT44_19995</name>
</gene>
<dbReference type="InterPro" id="IPR011856">
    <property type="entry name" value="tRNA_endonuc-like_dom_sf"/>
</dbReference>
<sequence>MAVERVSVVGAAQPLDAREIRLADLGLRERADLQKWIIADPSLIEPGLLVLTEEYDKWATSNGDRVRDRLDLLALDSEGHLVVIELKRDDAPGDVHLQAVTYAAMVSRFTEEDLARIHADFLRRSGRECGMSEALEAIREHCGDELDVALLKQPRLVLVARSFPSQVTSSAVWLNEMGIDVKLVQFRLWAADGTHVMTTSVLYPVPGLEEFTVVPARAEKAETAQRAANNARNRRAVLRIIDNGSVKPGQELRFRSFPESMAWSNSDIDRWVAEDSRRGLATWTGDRNRPLRWEYDGQLYAPTSLVKEMVEQLTGNRPSHATGPRYWVDADGRDLAELADLPGESAPDDR</sequence>
<accession>A0A2M8LVV7</accession>
<evidence type="ECO:0000313" key="2">
    <source>
        <dbReference type="Proteomes" id="UP000230407"/>
    </source>
</evidence>
<protein>
    <recommendedName>
        <fullName evidence="3">DUF91 domain-containing protein</fullName>
    </recommendedName>
</protein>
<comment type="caution">
    <text evidence="1">The sequence shown here is derived from an EMBL/GenBank/DDBJ whole genome shotgun (WGS) entry which is preliminary data.</text>
</comment>
<dbReference type="GO" id="GO:0003676">
    <property type="term" value="F:nucleic acid binding"/>
    <property type="evidence" value="ECO:0007669"/>
    <property type="project" value="InterPro"/>
</dbReference>
<keyword evidence="2" id="KW-1185">Reference proteome</keyword>
<dbReference type="AlphaFoldDB" id="A0A2M8LVV7"/>
<evidence type="ECO:0008006" key="3">
    <source>
        <dbReference type="Google" id="ProtNLM"/>
    </source>
</evidence>
<dbReference type="RefSeq" id="WP_100203262.1">
    <property type="nucleotide sequence ID" value="NZ_PGGW01000060.1"/>
</dbReference>
<name>A0A2M8LVV7_9ACTN</name>
<dbReference type="EMBL" id="PGGW01000060">
    <property type="protein sequence ID" value="PJE96076.1"/>
    <property type="molecule type" value="Genomic_DNA"/>
</dbReference>
<evidence type="ECO:0000313" key="1">
    <source>
        <dbReference type="EMBL" id="PJE96076.1"/>
    </source>
</evidence>
<dbReference type="Gene3D" id="3.40.1350.10">
    <property type="match status" value="1"/>
</dbReference>